<reference evidence="3" key="2">
    <citation type="submission" date="2015-01" db="EMBL/GenBank/DDBJ databases">
        <title>Evolutionary Origins and Diversification of the Mycorrhizal Mutualists.</title>
        <authorList>
            <consortium name="DOE Joint Genome Institute"/>
            <consortium name="Mycorrhizal Genomics Consortium"/>
            <person name="Kohler A."/>
            <person name="Kuo A."/>
            <person name="Nagy L.G."/>
            <person name="Floudas D."/>
            <person name="Copeland A."/>
            <person name="Barry K.W."/>
            <person name="Cichocki N."/>
            <person name="Veneault-Fourrey C."/>
            <person name="LaButti K."/>
            <person name="Lindquist E.A."/>
            <person name="Lipzen A."/>
            <person name="Lundell T."/>
            <person name="Morin E."/>
            <person name="Murat C."/>
            <person name="Riley R."/>
            <person name="Ohm R."/>
            <person name="Sun H."/>
            <person name="Tunlid A."/>
            <person name="Henrissat B."/>
            <person name="Grigoriev I.V."/>
            <person name="Hibbett D.S."/>
            <person name="Martin F."/>
        </authorList>
    </citation>
    <scope>NUCLEOTIDE SEQUENCE [LARGE SCALE GENOMIC DNA]</scope>
    <source>
        <strain evidence="1 3">LaAM-08-1</strain>
    </source>
</reference>
<dbReference type="EMBL" id="KN839217">
    <property type="protein sequence ID" value="KIJ90319.1"/>
    <property type="molecule type" value="Genomic_DNA"/>
</dbReference>
<accession>A0A0C9WGZ8</accession>
<dbReference type="EMBL" id="KN839363">
    <property type="protein sequence ID" value="KIJ89922.1"/>
    <property type="molecule type" value="Genomic_DNA"/>
</dbReference>
<reference evidence="2" key="3">
    <citation type="submission" date="2015-02" db="EMBL/GenBank/DDBJ databases">
        <title>Evolutionary Origins and Diversification of the Mycorrhizal Mutualists.</title>
        <authorList>
            <consortium name="DOE Joint Genome Institute"/>
            <consortium name="Mycorrhizal Genomics Consortium"/>
            <person name="Kohler A."/>
            <person name="Kuo A."/>
            <person name="Nagy L.G."/>
            <person name="Floudas D."/>
            <person name="Copeland A."/>
            <person name="Barry K.W."/>
            <person name="Cichocki N."/>
            <person name="Veneault-Fourrey C."/>
            <person name="LaButti K."/>
            <person name="Lindquist E.A."/>
            <person name="Lipzen A."/>
            <person name="Lundell T."/>
            <person name="Morin E."/>
            <person name="Murat C."/>
            <person name="Riley R."/>
            <person name="Ohm R."/>
            <person name="Sun H."/>
            <person name="Tunlid A."/>
            <person name="Henrissat B."/>
            <person name="Grigoriev I.V."/>
            <person name="Hibbett D.S."/>
            <person name="Martin F."/>
        </authorList>
    </citation>
    <scope>NUCLEOTIDE SEQUENCE</scope>
    <source>
        <strain evidence="2">LaAM-08-1</strain>
    </source>
</reference>
<reference evidence="2 3" key="1">
    <citation type="submission" date="2014-04" db="EMBL/GenBank/DDBJ databases">
        <authorList>
            <consortium name="DOE Joint Genome Institute"/>
            <person name="Kuo A."/>
            <person name="Kohler A."/>
            <person name="Nagy L.G."/>
            <person name="Floudas D."/>
            <person name="Copeland A."/>
            <person name="Barry K.W."/>
            <person name="Cichocki N."/>
            <person name="Veneault-Fourrey C."/>
            <person name="LaButti K."/>
            <person name="Lindquist E.A."/>
            <person name="Lipzen A."/>
            <person name="Lundell T."/>
            <person name="Morin E."/>
            <person name="Murat C."/>
            <person name="Sun H."/>
            <person name="Tunlid A."/>
            <person name="Henrissat B."/>
            <person name="Grigoriev I.V."/>
            <person name="Hibbett D.S."/>
            <person name="Martin F."/>
            <person name="Nordberg H.P."/>
            <person name="Cantor M.N."/>
            <person name="Hua S.X."/>
        </authorList>
    </citation>
    <scope>NUCLEOTIDE SEQUENCE [LARGE SCALE GENOMIC DNA]</scope>
    <source>
        <strain evidence="2 3">LaAM-08-1</strain>
    </source>
</reference>
<evidence type="ECO:0000313" key="2">
    <source>
        <dbReference type="EMBL" id="KIJ90319.1"/>
    </source>
</evidence>
<gene>
    <name evidence="2" type="ORF">K443DRAFT_116757</name>
    <name evidence="1" type="ORF">K443DRAFT_117341</name>
</gene>
<protein>
    <submittedName>
        <fullName evidence="1">Unplaced genomic scaffold K443scaffold_828, whole genome shotgun sequence</fullName>
    </submittedName>
</protein>
<name>A0A0C9WGZ8_9AGAR</name>
<feature type="non-terminal residue" evidence="2">
    <location>
        <position position="1"/>
    </location>
</feature>
<evidence type="ECO:0000313" key="1">
    <source>
        <dbReference type="EMBL" id="KIJ89922.1"/>
    </source>
</evidence>
<organism evidence="2 3">
    <name type="scientific">Laccaria amethystina LaAM-08-1</name>
    <dbReference type="NCBI Taxonomy" id="1095629"/>
    <lineage>
        <taxon>Eukaryota</taxon>
        <taxon>Fungi</taxon>
        <taxon>Dikarya</taxon>
        <taxon>Basidiomycota</taxon>
        <taxon>Agaricomycotina</taxon>
        <taxon>Agaricomycetes</taxon>
        <taxon>Agaricomycetidae</taxon>
        <taxon>Agaricales</taxon>
        <taxon>Agaricineae</taxon>
        <taxon>Hydnangiaceae</taxon>
        <taxon>Laccaria</taxon>
    </lineage>
</organism>
<evidence type="ECO:0000313" key="3">
    <source>
        <dbReference type="Proteomes" id="UP000054477"/>
    </source>
</evidence>
<dbReference type="AlphaFoldDB" id="A0A0C9WGZ8"/>
<proteinExistence type="predicted"/>
<dbReference type="Proteomes" id="UP000054477">
    <property type="component" value="Unassembled WGS sequence"/>
</dbReference>
<sequence length="63" mass="6702">LTSPLPSLDYPFGLGITRGTYDEGRGLLTCVTAALSADIPCIDALPYRPAVQSSSEKVRICCK</sequence>
<dbReference type="HOGENOM" id="CLU_2967268_0_0_1"/>
<keyword evidence="3" id="KW-1185">Reference proteome</keyword>